<feature type="compositionally biased region" description="Polar residues" evidence="1">
    <location>
        <begin position="219"/>
        <end position="229"/>
    </location>
</feature>
<protein>
    <submittedName>
        <fullName evidence="2">Uncharacterized protein</fullName>
    </submittedName>
</protein>
<comment type="caution">
    <text evidence="2">The sequence shown here is derived from an EMBL/GenBank/DDBJ whole genome shotgun (WGS) entry which is preliminary data.</text>
</comment>
<gene>
    <name evidence="2" type="ORF">Forpe1208_v009020</name>
</gene>
<feature type="region of interest" description="Disordered" evidence="1">
    <location>
        <begin position="219"/>
        <end position="244"/>
    </location>
</feature>
<dbReference type="Proteomes" id="UP000694050">
    <property type="component" value="Unassembled WGS sequence"/>
</dbReference>
<evidence type="ECO:0000313" key="2">
    <source>
        <dbReference type="EMBL" id="KAG7412118.1"/>
    </source>
</evidence>
<dbReference type="EMBL" id="JAELUQ010000006">
    <property type="protein sequence ID" value="KAG7412118.1"/>
    <property type="molecule type" value="Genomic_DNA"/>
</dbReference>
<reference evidence="2" key="1">
    <citation type="submission" date="2021-04" db="EMBL/GenBank/DDBJ databases">
        <title>First draft genome resource for Brassicaceae pathogens Fusarium oxysporum f. sp. raphani and Fusarium oxysporum f. sp. rapae.</title>
        <authorList>
            <person name="Asai S."/>
        </authorList>
    </citation>
    <scope>NUCLEOTIDE SEQUENCE</scope>
    <source>
        <strain evidence="2">Tf1208</strain>
    </source>
</reference>
<evidence type="ECO:0000313" key="3">
    <source>
        <dbReference type="Proteomes" id="UP000694050"/>
    </source>
</evidence>
<accession>A0A8J5NUV9</accession>
<evidence type="ECO:0000256" key="1">
    <source>
        <dbReference type="SAM" id="MobiDB-lite"/>
    </source>
</evidence>
<name>A0A8J5NUV9_FUSOX</name>
<feature type="region of interest" description="Disordered" evidence="1">
    <location>
        <begin position="22"/>
        <end position="66"/>
    </location>
</feature>
<feature type="compositionally biased region" description="Basic and acidic residues" evidence="1">
    <location>
        <begin position="24"/>
        <end position="43"/>
    </location>
</feature>
<proteinExistence type="predicted"/>
<organism evidence="2 3">
    <name type="scientific">Fusarium oxysporum f. sp. rapae</name>
    <dbReference type="NCBI Taxonomy" id="485398"/>
    <lineage>
        <taxon>Eukaryota</taxon>
        <taxon>Fungi</taxon>
        <taxon>Dikarya</taxon>
        <taxon>Ascomycota</taxon>
        <taxon>Pezizomycotina</taxon>
        <taxon>Sordariomycetes</taxon>
        <taxon>Hypocreomycetidae</taxon>
        <taxon>Hypocreales</taxon>
        <taxon>Nectriaceae</taxon>
        <taxon>Fusarium</taxon>
        <taxon>Fusarium oxysporum species complex</taxon>
    </lineage>
</organism>
<dbReference type="AlphaFoldDB" id="A0A8J5NUV9"/>
<sequence>MPVRSHYPKKISLRKSFKGLLRGPLEKRVRPSRTELQKVEKEKKQKSRPQAPTSSSLVAKPSTSSEVERLTAVASNKDLLPEVPNPLLGSNVESPGVQNQTLIATNHSNIDESNITAVDRQGQSQAQTFYPLEYNTLATSAPYSEPYLLPISEENRQCTAPSFTSSIIQASDLEFDINDSFLLPESTQTTSWTVLSAPSIQSPLVPDYTQDFGNPSSLAWSSNMGQDVQQGLPPPGPDVSSSSSAGQELNLVKATYDGGYSTRQVVEFDGRSNFNFIAQSFVDMLQRSSPIQVISLPPGIGRKTQCPSGALINIEQILYAGIEFESHHLPFPPTRVYFVVYDDFRGEDGVHMTLGRDWVNKIEQAGPQIGYQGQL</sequence>
<feature type="compositionally biased region" description="Polar residues" evidence="1">
    <location>
        <begin position="48"/>
        <end position="65"/>
    </location>
</feature>